<dbReference type="EMBL" id="JAAATY010000008">
    <property type="protein sequence ID" value="NRN66100.1"/>
    <property type="molecule type" value="Genomic_DNA"/>
</dbReference>
<feature type="region of interest" description="Disordered" evidence="1">
    <location>
        <begin position="325"/>
        <end position="347"/>
    </location>
</feature>
<evidence type="ECO:0000313" key="3">
    <source>
        <dbReference type="EMBL" id="NRN66100.1"/>
    </source>
</evidence>
<accession>A0ABX2F453</accession>
<keyword evidence="2" id="KW-0472">Membrane</keyword>
<proteinExistence type="predicted"/>
<dbReference type="Proteomes" id="UP000763557">
    <property type="component" value="Unassembled WGS sequence"/>
</dbReference>
<evidence type="ECO:0000313" key="4">
    <source>
        <dbReference type="Proteomes" id="UP000763557"/>
    </source>
</evidence>
<keyword evidence="2" id="KW-1133">Transmembrane helix</keyword>
<protein>
    <submittedName>
        <fullName evidence="3">Uncharacterized protein</fullName>
    </submittedName>
</protein>
<sequence length="347" mass="38981">MGAVDDFTKETISRLGPGAYLVNIVPSGAFVLTTWALLASDLLPWERPTSPAAGSDAVLQEARALGASGWVLLLVAVLVVAVLLRPFQISAVQLLEGYWRSRFGLRLLERLAVERHVRKFDVHEAWSRVLPRHGSSVDFQEVARHSRREHRRAQKAYLGRRIVKAYPLDRTIFLPTRLGNVLRRAETTAGERYGLNSVVTYPRLYPHLSTPMNNALANRIDLIDTACTFVIVFGAQAVISAPLLWNVDGWSLIPVAFVVFAALAYRGARTVAERYAESLCAAYDLHRFDMLKAMHRKLPRDPQEELFENQELSKFLAQGKPWPEITQRGWSYDHPADDPAEPPRPGP</sequence>
<reference evidence="3 4" key="1">
    <citation type="submission" date="2020-01" db="EMBL/GenBank/DDBJ databases">
        <title>Kibdelosporangium persica a novel Actinomycetes from a hot desert in Iran.</title>
        <authorList>
            <person name="Safaei N."/>
            <person name="Zaburannyi N."/>
            <person name="Mueller R."/>
            <person name="Wink J."/>
        </authorList>
    </citation>
    <scope>NUCLEOTIDE SEQUENCE [LARGE SCALE GENOMIC DNA]</scope>
    <source>
        <strain evidence="3 4">4NS15</strain>
    </source>
</reference>
<evidence type="ECO:0000256" key="2">
    <source>
        <dbReference type="SAM" id="Phobius"/>
    </source>
</evidence>
<feature type="transmembrane region" description="Helical" evidence="2">
    <location>
        <begin position="251"/>
        <end position="268"/>
    </location>
</feature>
<feature type="transmembrane region" description="Helical" evidence="2">
    <location>
        <begin position="222"/>
        <end position="245"/>
    </location>
</feature>
<dbReference type="RefSeq" id="WP_173131419.1">
    <property type="nucleotide sequence ID" value="NZ_CBCSGW010000002.1"/>
</dbReference>
<organism evidence="3 4">
    <name type="scientific">Kibdelosporangium persicum</name>
    <dbReference type="NCBI Taxonomy" id="2698649"/>
    <lineage>
        <taxon>Bacteria</taxon>
        <taxon>Bacillati</taxon>
        <taxon>Actinomycetota</taxon>
        <taxon>Actinomycetes</taxon>
        <taxon>Pseudonocardiales</taxon>
        <taxon>Pseudonocardiaceae</taxon>
        <taxon>Kibdelosporangium</taxon>
    </lineage>
</organism>
<keyword evidence="2" id="KW-0812">Transmembrane</keyword>
<comment type="caution">
    <text evidence="3">The sequence shown here is derived from an EMBL/GenBank/DDBJ whole genome shotgun (WGS) entry which is preliminary data.</text>
</comment>
<feature type="transmembrane region" description="Helical" evidence="2">
    <location>
        <begin position="20"/>
        <end position="38"/>
    </location>
</feature>
<keyword evidence="4" id="KW-1185">Reference proteome</keyword>
<evidence type="ECO:0000256" key="1">
    <source>
        <dbReference type="SAM" id="MobiDB-lite"/>
    </source>
</evidence>
<gene>
    <name evidence="3" type="ORF">GC106_33180</name>
</gene>
<feature type="transmembrane region" description="Helical" evidence="2">
    <location>
        <begin position="64"/>
        <end position="84"/>
    </location>
</feature>
<name>A0ABX2F453_9PSEU</name>